<evidence type="ECO:0000313" key="2">
    <source>
        <dbReference type="Proteomes" id="UP000054279"/>
    </source>
</evidence>
<gene>
    <name evidence="1" type="ORF">M422DRAFT_259770</name>
</gene>
<reference evidence="1 2" key="1">
    <citation type="submission" date="2014-06" db="EMBL/GenBank/DDBJ databases">
        <title>Evolutionary Origins and Diversification of the Mycorrhizal Mutualists.</title>
        <authorList>
            <consortium name="DOE Joint Genome Institute"/>
            <consortium name="Mycorrhizal Genomics Consortium"/>
            <person name="Kohler A."/>
            <person name="Kuo A."/>
            <person name="Nagy L.G."/>
            <person name="Floudas D."/>
            <person name="Copeland A."/>
            <person name="Barry K.W."/>
            <person name="Cichocki N."/>
            <person name="Veneault-Fourrey C."/>
            <person name="LaButti K."/>
            <person name="Lindquist E.A."/>
            <person name="Lipzen A."/>
            <person name="Lundell T."/>
            <person name="Morin E."/>
            <person name="Murat C."/>
            <person name="Riley R."/>
            <person name="Ohm R."/>
            <person name="Sun H."/>
            <person name="Tunlid A."/>
            <person name="Henrissat B."/>
            <person name="Grigoriev I.V."/>
            <person name="Hibbett D.S."/>
            <person name="Martin F."/>
        </authorList>
    </citation>
    <scope>NUCLEOTIDE SEQUENCE [LARGE SCALE GENOMIC DNA]</scope>
    <source>
        <strain evidence="1 2">SS14</strain>
    </source>
</reference>
<organism evidence="1 2">
    <name type="scientific">Sphaerobolus stellatus (strain SS14)</name>
    <dbReference type="NCBI Taxonomy" id="990650"/>
    <lineage>
        <taxon>Eukaryota</taxon>
        <taxon>Fungi</taxon>
        <taxon>Dikarya</taxon>
        <taxon>Basidiomycota</taxon>
        <taxon>Agaricomycotina</taxon>
        <taxon>Agaricomycetes</taxon>
        <taxon>Phallomycetidae</taxon>
        <taxon>Geastrales</taxon>
        <taxon>Sphaerobolaceae</taxon>
        <taxon>Sphaerobolus</taxon>
    </lineage>
</organism>
<protein>
    <submittedName>
        <fullName evidence="1">Uncharacterized protein</fullName>
    </submittedName>
</protein>
<dbReference type="EMBL" id="KN837167">
    <property type="protein sequence ID" value="KIJ37673.1"/>
    <property type="molecule type" value="Genomic_DNA"/>
</dbReference>
<dbReference type="Proteomes" id="UP000054279">
    <property type="component" value="Unassembled WGS sequence"/>
</dbReference>
<accession>A0A0C9U404</accession>
<evidence type="ECO:0000313" key="1">
    <source>
        <dbReference type="EMBL" id="KIJ37673.1"/>
    </source>
</evidence>
<dbReference type="AlphaFoldDB" id="A0A0C9U404"/>
<proteinExistence type="predicted"/>
<name>A0A0C9U404_SPHS4</name>
<keyword evidence="2" id="KW-1185">Reference proteome</keyword>
<dbReference type="HOGENOM" id="CLU_2559803_0_0_1"/>
<sequence>MPSSSLNECAEAEGTAVDGMWHSAAVATSLGHSHAPPQKQPIPSIEHISLTQSEHKRGCVSDAAHEALRCGIMGHHVNLPFV</sequence>